<reference evidence="3 4" key="1">
    <citation type="submission" date="2014-03" db="EMBL/GenBank/DDBJ databases">
        <title>Draft Genome Sequences of Four Burkholderia Strains.</title>
        <authorList>
            <person name="Liu X.Y."/>
            <person name="Li C.X."/>
            <person name="Xu J.H."/>
        </authorList>
    </citation>
    <scope>NUCLEOTIDE SEQUENCE [LARGE SCALE GENOMIC DNA]</scope>
    <source>
        <strain evidence="3 4">DSM 50014</strain>
    </source>
</reference>
<sequence length="193" mass="20356">MRSFLLAAAAATLMSGCASTPQAKFYTLGARPAQENAQTAPARLSISIDAVTVPELVDRPQMVVRIDATQVRIDEYARWAEPLKSQITNVLVADLAQALPGALVTGYGQWAGEAQSYHLQVDVQSFESAADTATIGAVWTVRSPKKGSAVSGRTVVHEPVSGQGYDALVDAHSRALAIISRDIAAAIRAGLVQ</sequence>
<evidence type="ECO:0000256" key="1">
    <source>
        <dbReference type="SAM" id="SignalP"/>
    </source>
</evidence>
<dbReference type="InterPro" id="IPR005586">
    <property type="entry name" value="ABC_trans_aux"/>
</dbReference>
<evidence type="ECO:0000313" key="4">
    <source>
        <dbReference type="Proteomes" id="UP000027466"/>
    </source>
</evidence>
<gene>
    <name evidence="3" type="ORF">BG61_32795</name>
</gene>
<dbReference type="STRING" id="60547.GCA_000751215_02533"/>
<evidence type="ECO:0000259" key="2">
    <source>
        <dbReference type="Pfam" id="PF03886"/>
    </source>
</evidence>
<protein>
    <recommendedName>
        <fullName evidence="2">ABC-type transport auxiliary lipoprotein component domain-containing protein</fullName>
    </recommendedName>
</protein>
<dbReference type="PROSITE" id="PS51257">
    <property type="entry name" value="PROKAR_LIPOPROTEIN"/>
    <property type="match status" value="1"/>
</dbReference>
<keyword evidence="1" id="KW-0732">Signal</keyword>
<dbReference type="RefSeq" id="WP_035930860.1">
    <property type="nucleotide sequence ID" value="NZ_CADFFX010000001.1"/>
</dbReference>
<dbReference type="EMBL" id="JFHC01000006">
    <property type="protein sequence ID" value="KDR43673.1"/>
    <property type="molecule type" value="Genomic_DNA"/>
</dbReference>
<dbReference type="AlphaFoldDB" id="A0A069PSI1"/>
<organism evidence="3 4">
    <name type="scientific">Caballeronia glathei</name>
    <dbReference type="NCBI Taxonomy" id="60547"/>
    <lineage>
        <taxon>Bacteria</taxon>
        <taxon>Pseudomonadati</taxon>
        <taxon>Pseudomonadota</taxon>
        <taxon>Betaproteobacteria</taxon>
        <taxon>Burkholderiales</taxon>
        <taxon>Burkholderiaceae</taxon>
        <taxon>Caballeronia</taxon>
    </lineage>
</organism>
<dbReference type="Pfam" id="PF03886">
    <property type="entry name" value="ABC_trans_aux"/>
    <property type="match status" value="1"/>
</dbReference>
<accession>A0A069PSI1</accession>
<dbReference type="Proteomes" id="UP000027466">
    <property type="component" value="Unassembled WGS sequence"/>
</dbReference>
<proteinExistence type="predicted"/>
<dbReference type="Gene3D" id="3.40.50.10610">
    <property type="entry name" value="ABC-type transport auxiliary lipoprotein component"/>
    <property type="match status" value="1"/>
</dbReference>
<feature type="domain" description="ABC-type transport auxiliary lipoprotein component" evidence="2">
    <location>
        <begin position="26"/>
        <end position="184"/>
    </location>
</feature>
<evidence type="ECO:0000313" key="3">
    <source>
        <dbReference type="EMBL" id="KDR43673.1"/>
    </source>
</evidence>
<feature type="signal peptide" evidence="1">
    <location>
        <begin position="1"/>
        <end position="23"/>
    </location>
</feature>
<dbReference type="SUPFAM" id="SSF159594">
    <property type="entry name" value="XCC0632-like"/>
    <property type="match status" value="1"/>
</dbReference>
<comment type="caution">
    <text evidence="3">The sequence shown here is derived from an EMBL/GenBank/DDBJ whole genome shotgun (WGS) entry which is preliminary data.</text>
</comment>
<feature type="chain" id="PRO_5007372386" description="ABC-type transport auxiliary lipoprotein component domain-containing protein" evidence="1">
    <location>
        <begin position="24"/>
        <end position="193"/>
    </location>
</feature>
<keyword evidence="4" id="KW-1185">Reference proteome</keyword>
<name>A0A069PSI1_9BURK</name>